<dbReference type="InterPro" id="IPR001128">
    <property type="entry name" value="Cyt_P450"/>
</dbReference>
<keyword evidence="2" id="KW-0560">Oxidoreductase</keyword>
<evidence type="ECO:0000313" key="4">
    <source>
        <dbReference type="Proteomes" id="UP001156641"/>
    </source>
</evidence>
<dbReference type="SUPFAM" id="SSF48264">
    <property type="entry name" value="Cytochrome P450"/>
    <property type="match status" value="1"/>
</dbReference>
<dbReference type="InterPro" id="IPR017972">
    <property type="entry name" value="Cyt_P450_CS"/>
</dbReference>
<dbReference type="PANTHER" id="PTHR46696">
    <property type="entry name" value="P450, PUTATIVE (EUROFUNG)-RELATED"/>
    <property type="match status" value="1"/>
</dbReference>
<sequence length="403" mass="44795">MSALLEPQADFLNIADPAFSIRSQAVRDAREKNWYARTPYGLAVLRYAEVGALVRDARLRQGSYAWPAHNGVTSGAFKEWWDNILLNKEGADHSRLRKLISAAFTPKLLKALTPRFEALANELLDGFIDAGRCEFMGDFSEPYATRVICMLLGTRESDWRMIADWATQMGMALGVNYKRDQAIVDTATARLFDYSREIIRERRTNPGDDFLTKLVQASDNDGALSDAELLDIIVLAIFGGIDTTRNQLGLGIQMFIEHPDQWELLAARPELSAPAVEEIMRVRPTVTWVTREAMEDIDFQGVHIKAGTTVHLFSESAGTDPRVIVQEGFDITARRPLHYGFGMGGHHCLGHFVARSDMAVVLRVWPARVTALANGGDAVWLPDSGNTGPLSLPITFKHRARAA</sequence>
<protein>
    <submittedName>
        <fullName evidence="3">Cytochrome P450</fullName>
    </submittedName>
</protein>
<keyword evidence="2" id="KW-0503">Monooxygenase</keyword>
<dbReference type="PRINTS" id="PR00359">
    <property type="entry name" value="BP450"/>
</dbReference>
<keyword evidence="2" id="KW-0479">Metal-binding</keyword>
<keyword evidence="4" id="KW-1185">Reference proteome</keyword>
<dbReference type="PANTHER" id="PTHR46696:SF1">
    <property type="entry name" value="CYTOCHROME P450 YJIB-RELATED"/>
    <property type="match status" value="1"/>
</dbReference>
<comment type="caution">
    <text evidence="3">The sequence shown here is derived from an EMBL/GenBank/DDBJ whole genome shotgun (WGS) entry which is preliminary data.</text>
</comment>
<proteinExistence type="inferred from homology"/>
<evidence type="ECO:0000256" key="2">
    <source>
        <dbReference type="RuleBase" id="RU000461"/>
    </source>
</evidence>
<name>A0ABQ6ABP9_9PROT</name>
<dbReference type="RefSeq" id="WP_284259847.1">
    <property type="nucleotide sequence ID" value="NZ_BSOS01000099.1"/>
</dbReference>
<dbReference type="Pfam" id="PF00067">
    <property type="entry name" value="p450"/>
    <property type="match status" value="1"/>
</dbReference>
<dbReference type="Gene3D" id="1.10.630.10">
    <property type="entry name" value="Cytochrome P450"/>
    <property type="match status" value="1"/>
</dbReference>
<reference evidence="4" key="1">
    <citation type="journal article" date="2019" name="Int. J. Syst. Evol. Microbiol.">
        <title>The Global Catalogue of Microorganisms (GCM) 10K type strain sequencing project: providing services to taxonomists for standard genome sequencing and annotation.</title>
        <authorList>
            <consortium name="The Broad Institute Genomics Platform"/>
            <consortium name="The Broad Institute Genome Sequencing Center for Infectious Disease"/>
            <person name="Wu L."/>
            <person name="Ma J."/>
        </authorList>
    </citation>
    <scope>NUCLEOTIDE SEQUENCE [LARGE SCALE GENOMIC DNA]</scope>
    <source>
        <strain evidence="4">NBRC 112502</strain>
    </source>
</reference>
<keyword evidence="2" id="KW-0349">Heme</keyword>
<dbReference type="CDD" id="cd11038">
    <property type="entry name" value="CYP_AurH-like"/>
    <property type="match status" value="1"/>
</dbReference>
<keyword evidence="2" id="KW-0408">Iron</keyword>
<organism evidence="3 4">
    <name type="scientific">Acidocella aquatica</name>
    <dbReference type="NCBI Taxonomy" id="1922313"/>
    <lineage>
        <taxon>Bacteria</taxon>
        <taxon>Pseudomonadati</taxon>
        <taxon>Pseudomonadota</taxon>
        <taxon>Alphaproteobacteria</taxon>
        <taxon>Acetobacterales</taxon>
        <taxon>Acidocellaceae</taxon>
        <taxon>Acidocella</taxon>
    </lineage>
</organism>
<dbReference type="InterPro" id="IPR036396">
    <property type="entry name" value="Cyt_P450_sf"/>
</dbReference>
<dbReference type="Proteomes" id="UP001156641">
    <property type="component" value="Unassembled WGS sequence"/>
</dbReference>
<dbReference type="InterPro" id="IPR002397">
    <property type="entry name" value="Cyt_P450_B"/>
</dbReference>
<gene>
    <name evidence="3" type="ORF">GCM10010909_36750</name>
</gene>
<evidence type="ECO:0000256" key="1">
    <source>
        <dbReference type="ARBA" id="ARBA00010617"/>
    </source>
</evidence>
<comment type="similarity">
    <text evidence="1 2">Belongs to the cytochrome P450 family.</text>
</comment>
<accession>A0ABQ6ABP9</accession>
<dbReference type="EMBL" id="BSOS01000099">
    <property type="protein sequence ID" value="GLR68993.1"/>
    <property type="molecule type" value="Genomic_DNA"/>
</dbReference>
<evidence type="ECO:0000313" key="3">
    <source>
        <dbReference type="EMBL" id="GLR68993.1"/>
    </source>
</evidence>
<dbReference type="PROSITE" id="PS00086">
    <property type="entry name" value="CYTOCHROME_P450"/>
    <property type="match status" value="1"/>
</dbReference>